<dbReference type="PRINTS" id="PR00756">
    <property type="entry name" value="ALADIPTASE"/>
</dbReference>
<evidence type="ECO:0000259" key="22">
    <source>
        <dbReference type="Pfam" id="PF11838"/>
    </source>
</evidence>
<dbReference type="InterPro" id="IPR045357">
    <property type="entry name" value="Aminopeptidase_N-like_N"/>
</dbReference>
<feature type="domain" description="Peptidase M1 membrane alanine aminopeptidase" evidence="21">
    <location>
        <begin position="242"/>
        <end position="446"/>
    </location>
</feature>
<name>A0A0M5JC09_DROBS</name>
<reference evidence="24 25" key="1">
    <citation type="submission" date="2015-08" db="EMBL/GenBank/DDBJ databases">
        <title>Ancestral chromatin configuration constrains chromatin evolution on differentiating sex chromosomes in Drosophila.</title>
        <authorList>
            <person name="Zhou Q."/>
            <person name="Bachtrog D."/>
        </authorList>
    </citation>
    <scope>NUCLEOTIDE SEQUENCE [LARGE SCALE GENOMIC DNA]</scope>
    <source>
        <tissue evidence="24">Whole larvae</tissue>
    </source>
</reference>
<keyword evidence="8 18" id="KW-0479">Metal-binding</keyword>
<evidence type="ECO:0000313" key="25">
    <source>
        <dbReference type="Proteomes" id="UP000494163"/>
    </source>
</evidence>
<dbReference type="AlphaFoldDB" id="A0A0M5JC09"/>
<keyword evidence="6 20" id="KW-0645">Protease</keyword>
<dbReference type="PANTHER" id="PTHR11533:SF299">
    <property type="entry name" value="AMINOPEPTIDASE"/>
    <property type="match status" value="1"/>
</dbReference>
<feature type="binding site" evidence="18">
    <location>
        <position position="335"/>
    </location>
    <ligand>
        <name>Zn(2+)</name>
        <dbReference type="ChEBI" id="CHEBI:29105"/>
        <note>catalytic</note>
    </ligand>
</feature>
<feature type="domain" description="ERAP1-like C-terminal" evidence="22">
    <location>
        <begin position="547"/>
        <end position="833"/>
    </location>
</feature>
<dbReference type="GO" id="GO:0008237">
    <property type="term" value="F:metallopeptidase activity"/>
    <property type="evidence" value="ECO:0007669"/>
    <property type="project" value="UniProtKB-KW"/>
</dbReference>
<evidence type="ECO:0000256" key="18">
    <source>
        <dbReference type="PIRSR" id="PIRSR634016-3"/>
    </source>
</evidence>
<dbReference type="FunFam" id="2.60.40.1730:FF:000012">
    <property type="entry name" value="Aminopeptidase N"/>
    <property type="match status" value="1"/>
</dbReference>
<dbReference type="GO" id="GO:0005886">
    <property type="term" value="C:plasma membrane"/>
    <property type="evidence" value="ECO:0007669"/>
    <property type="project" value="UniProtKB-SubCell"/>
</dbReference>
<evidence type="ECO:0000256" key="2">
    <source>
        <dbReference type="ARBA" id="ARBA00004609"/>
    </source>
</evidence>
<evidence type="ECO:0000256" key="11">
    <source>
        <dbReference type="ARBA" id="ARBA00022968"/>
    </source>
</evidence>
<feature type="binding site" evidence="18">
    <location>
        <position position="312"/>
    </location>
    <ligand>
        <name>Zn(2+)</name>
        <dbReference type="ChEBI" id="CHEBI:29105"/>
        <note>catalytic</note>
    </ligand>
</feature>
<comment type="similarity">
    <text evidence="3 20">Belongs to the peptidase M1 family.</text>
</comment>
<dbReference type="STRING" id="30019.A0A0M5JC09"/>
<dbReference type="SUPFAM" id="SSF55486">
    <property type="entry name" value="Metalloproteases ('zincins'), catalytic domain"/>
    <property type="match status" value="1"/>
</dbReference>
<dbReference type="Pfam" id="PF17900">
    <property type="entry name" value="Peptidase_M1_N"/>
    <property type="match status" value="1"/>
</dbReference>
<keyword evidence="16" id="KW-0449">Lipoprotein</keyword>
<dbReference type="OMA" id="SEHWWIP"/>
<keyword evidence="7" id="KW-0812">Transmembrane</keyword>
<dbReference type="InterPro" id="IPR027268">
    <property type="entry name" value="Peptidase_M4/M1_CTD_sf"/>
</dbReference>
<evidence type="ECO:0000256" key="9">
    <source>
        <dbReference type="ARBA" id="ARBA00022801"/>
    </source>
</evidence>
<comment type="cofactor">
    <cofactor evidence="18 20">
        <name>Zn(2+)</name>
        <dbReference type="ChEBI" id="CHEBI:29105"/>
    </cofactor>
    <text evidence="18 20">Binds 1 zinc ion per subunit.</text>
</comment>
<dbReference type="InterPro" id="IPR014782">
    <property type="entry name" value="Peptidase_M1_dom"/>
</dbReference>
<keyword evidence="13 20" id="KW-0482">Metalloprotease</keyword>
<evidence type="ECO:0000256" key="14">
    <source>
        <dbReference type="ARBA" id="ARBA00023136"/>
    </source>
</evidence>
<evidence type="ECO:0000256" key="5">
    <source>
        <dbReference type="ARBA" id="ARBA00022622"/>
    </source>
</evidence>
<dbReference type="InterPro" id="IPR050344">
    <property type="entry name" value="Peptidase_M1_aminopeptidases"/>
</dbReference>
<keyword evidence="25" id="KW-1185">Reference proteome</keyword>
<keyword evidence="5" id="KW-0336">GPI-anchor</keyword>
<evidence type="ECO:0000256" key="6">
    <source>
        <dbReference type="ARBA" id="ARBA00022670"/>
    </source>
</evidence>
<dbReference type="CDD" id="cd09601">
    <property type="entry name" value="M1_APN-Q_like"/>
    <property type="match status" value="1"/>
</dbReference>
<evidence type="ECO:0000256" key="20">
    <source>
        <dbReference type="RuleBase" id="RU364040"/>
    </source>
</evidence>
<keyword evidence="14" id="KW-0472">Membrane</keyword>
<gene>
    <name evidence="24" type="ORF">Dbus_chr3Rg368</name>
</gene>
<evidence type="ECO:0000256" key="13">
    <source>
        <dbReference type="ARBA" id="ARBA00023049"/>
    </source>
</evidence>
<dbReference type="GO" id="GO:0098552">
    <property type="term" value="C:side of membrane"/>
    <property type="evidence" value="ECO:0007669"/>
    <property type="project" value="UniProtKB-KW"/>
</dbReference>
<evidence type="ECO:0000259" key="21">
    <source>
        <dbReference type="Pfam" id="PF01433"/>
    </source>
</evidence>
<keyword evidence="11" id="KW-0735">Signal-anchor</keyword>
<keyword evidence="9 20" id="KW-0378">Hydrolase</keyword>
<dbReference type="GO" id="GO:0006508">
    <property type="term" value="P:proteolysis"/>
    <property type="evidence" value="ECO:0007669"/>
    <property type="project" value="UniProtKB-KW"/>
</dbReference>
<feature type="binding site" evidence="18">
    <location>
        <position position="316"/>
    </location>
    <ligand>
        <name>Zn(2+)</name>
        <dbReference type="ChEBI" id="CHEBI:29105"/>
        <note>catalytic</note>
    </ligand>
</feature>
<dbReference type="Proteomes" id="UP000494163">
    <property type="component" value="Chromosome 3R"/>
</dbReference>
<evidence type="ECO:0000256" key="8">
    <source>
        <dbReference type="ARBA" id="ARBA00022723"/>
    </source>
</evidence>
<proteinExistence type="inferred from homology"/>
<feature type="non-terminal residue" evidence="24">
    <location>
        <position position="1"/>
    </location>
</feature>
<keyword evidence="4 20" id="KW-0031">Aminopeptidase</keyword>
<dbReference type="GO" id="GO:0008270">
    <property type="term" value="F:zinc ion binding"/>
    <property type="evidence" value="ECO:0007669"/>
    <property type="project" value="UniProtKB-UniRule"/>
</dbReference>
<dbReference type="InterPro" id="IPR024571">
    <property type="entry name" value="ERAP1-like_C_dom"/>
</dbReference>
<dbReference type="InterPro" id="IPR042097">
    <property type="entry name" value="Aminopeptidase_N-like_N_sf"/>
</dbReference>
<evidence type="ECO:0000256" key="12">
    <source>
        <dbReference type="ARBA" id="ARBA00022989"/>
    </source>
</evidence>
<dbReference type="EMBL" id="CP012526">
    <property type="protein sequence ID" value="ALC45618.1"/>
    <property type="molecule type" value="Genomic_DNA"/>
</dbReference>
<dbReference type="PANTHER" id="PTHR11533">
    <property type="entry name" value="PROTEASE M1 ZINC METALLOPROTEASE"/>
    <property type="match status" value="1"/>
</dbReference>
<feature type="active site" description="Proton acceptor" evidence="17">
    <location>
        <position position="313"/>
    </location>
</feature>
<dbReference type="EC" id="3.4.11.-" evidence="20"/>
<dbReference type="GO" id="GO:0004177">
    <property type="term" value="F:aminopeptidase activity"/>
    <property type="evidence" value="ECO:0007669"/>
    <property type="project" value="UniProtKB-KW"/>
</dbReference>
<evidence type="ECO:0000256" key="7">
    <source>
        <dbReference type="ARBA" id="ARBA00022692"/>
    </source>
</evidence>
<dbReference type="Pfam" id="PF01433">
    <property type="entry name" value="Peptidase_M1"/>
    <property type="match status" value="1"/>
</dbReference>
<dbReference type="Gene3D" id="1.10.390.10">
    <property type="entry name" value="Neutral Protease Domain 2"/>
    <property type="match status" value="1"/>
</dbReference>
<evidence type="ECO:0000256" key="10">
    <source>
        <dbReference type="ARBA" id="ARBA00022833"/>
    </source>
</evidence>
<comment type="subcellular location">
    <subcellularLocation>
        <location evidence="2">Cell membrane</location>
        <topology evidence="2">Lipid-anchor</topology>
        <topology evidence="2">GPI-anchor</topology>
    </subcellularLocation>
    <subcellularLocation>
        <location evidence="1">Membrane</location>
        <topology evidence="1">Single-pass type II membrane protein</topology>
    </subcellularLocation>
</comment>
<dbReference type="GO" id="GO:0005737">
    <property type="term" value="C:cytoplasm"/>
    <property type="evidence" value="ECO:0007669"/>
    <property type="project" value="TreeGrafter"/>
</dbReference>
<keyword evidence="15" id="KW-0325">Glycoprotein</keyword>
<accession>A0A0M5JC09</accession>
<dbReference type="FunFam" id="1.10.390.10:FF:000013">
    <property type="entry name" value="Aminopeptidase N"/>
    <property type="match status" value="1"/>
</dbReference>
<organism evidence="24 25">
    <name type="scientific">Drosophila busckii</name>
    <name type="common">Fruit fly</name>
    <dbReference type="NCBI Taxonomy" id="30019"/>
    <lineage>
        <taxon>Eukaryota</taxon>
        <taxon>Metazoa</taxon>
        <taxon>Ecdysozoa</taxon>
        <taxon>Arthropoda</taxon>
        <taxon>Hexapoda</taxon>
        <taxon>Insecta</taxon>
        <taxon>Pterygota</taxon>
        <taxon>Neoptera</taxon>
        <taxon>Endopterygota</taxon>
        <taxon>Diptera</taxon>
        <taxon>Brachycera</taxon>
        <taxon>Muscomorpha</taxon>
        <taxon>Ephydroidea</taxon>
        <taxon>Drosophilidae</taxon>
        <taxon>Drosophila</taxon>
    </lineage>
</organism>
<evidence type="ECO:0000256" key="17">
    <source>
        <dbReference type="PIRSR" id="PIRSR634016-1"/>
    </source>
</evidence>
<dbReference type="Gene3D" id="2.60.40.1730">
    <property type="entry name" value="tricorn interacting facor f3 domain"/>
    <property type="match status" value="1"/>
</dbReference>
<feature type="non-terminal residue" evidence="24">
    <location>
        <position position="940"/>
    </location>
</feature>
<dbReference type="Gene3D" id="1.25.50.20">
    <property type="match status" value="1"/>
</dbReference>
<evidence type="ECO:0000256" key="3">
    <source>
        <dbReference type="ARBA" id="ARBA00010136"/>
    </source>
</evidence>
<evidence type="ECO:0000256" key="19">
    <source>
        <dbReference type="PIRSR" id="PIRSR634016-4"/>
    </source>
</evidence>
<evidence type="ECO:0000313" key="24">
    <source>
        <dbReference type="EMBL" id="ALC45618.1"/>
    </source>
</evidence>
<evidence type="ECO:0000256" key="1">
    <source>
        <dbReference type="ARBA" id="ARBA00004606"/>
    </source>
</evidence>
<dbReference type="InterPro" id="IPR034016">
    <property type="entry name" value="M1_APN-typ"/>
</dbReference>
<feature type="domain" description="Aminopeptidase N-like N-terminal" evidence="23">
    <location>
        <begin position="11"/>
        <end position="207"/>
    </location>
</feature>
<protein>
    <recommendedName>
        <fullName evidence="20">Aminopeptidase</fullName>
        <ecNumber evidence="20">3.4.11.-</ecNumber>
    </recommendedName>
</protein>
<dbReference type="GO" id="GO:0005615">
    <property type="term" value="C:extracellular space"/>
    <property type="evidence" value="ECO:0007669"/>
    <property type="project" value="TreeGrafter"/>
</dbReference>
<feature type="site" description="Transition state stabilizer" evidence="19">
    <location>
        <position position="398"/>
    </location>
</feature>
<evidence type="ECO:0000256" key="4">
    <source>
        <dbReference type="ARBA" id="ARBA00022438"/>
    </source>
</evidence>
<keyword evidence="10 18" id="KW-0862">Zinc</keyword>
<sequence length="940" mass="110089">RPLRLPNDTYPLSYHLHISSNVHLRNWRFSGNTTIDIEIRQSTNEIVLHAKNLSDFQITVRRLESTRPEFEGELVDDLTHTFEPNDSFLIIHPLQKYVAFEAGQRYRLQILYTALMGTRPRGLYWMDYKDEANNSTVFVAATQSEPTYARLIFPCYDEPAFKSNFSIKLTHSSSLMAVSNMPVQKLENHGELTTTTFQTTPVMSTYLVAFVISNFESISETYRGVTQSVYATHHMLDKGRSALKNAVKAVATLEDYFGLSYTLPKLDHVALKRNHGSAMENWGLITYKEDCLMLQDTNDDHKRVKDMLMQNHEISHQWFGNLVSPEWWSYVWMNEGFATYFGYIITDLLYPKDKVMDMFIHDEADHAFSYSSFFDVRPMTSYVETEEDILNVFDIISYKRSACVIKMFHHALHQKTFVRGVSNYLRKFQYSVVNELDLFDALQSSVLEDQRFQGQPWLHKVRDILLSWAHSEWLPIVSVIRNYENDTITFRQQSIHSKSEHWWIPLNFASAKSPSFEHTHVDYFMPPLLQHTLSLEQLQLQLSGRDWLIVNKQQTGLYHVLYDTDNLQAIARQLQRNHSVIHPMNRAALFQDLAPLIERNEIDSVEVIFELLKYLQFEQHAMAWNQAANTIELLERNLFAANCHQLFKQFVRRLVTPIFLQLFQPEAEANQHFNHARTELLQIACKADLPECLEYTKNVTRDYLFKRISFQSEPDYYAMHDVMLCMGVRYLSNEHFIKIMDLLQITDRETSFFDDIIYALRCTQNQHHLQHYLNILITHNSSLMPERDSMLYLGYVYKTSMAARPVIWHFIDQNYKRLCHFPFFVQLFNDIADFIPQQQRANFSALRQNIKAYMKQEQLADVETLLPRDSNRVGRRLRSIEQFSEKFELKIDNWLRRELSEHKSDALALSALSPIGNGSNRSRGLLRAASELVSSAFAML</sequence>
<evidence type="ECO:0000259" key="23">
    <source>
        <dbReference type="Pfam" id="PF17900"/>
    </source>
</evidence>
<dbReference type="InterPro" id="IPR001930">
    <property type="entry name" value="Peptidase_M1"/>
</dbReference>
<evidence type="ECO:0000256" key="16">
    <source>
        <dbReference type="ARBA" id="ARBA00023288"/>
    </source>
</evidence>
<dbReference type="SMR" id="A0A0M5JC09"/>
<dbReference type="OrthoDB" id="10031169at2759"/>
<dbReference type="SUPFAM" id="SSF63737">
    <property type="entry name" value="Leukotriene A4 hydrolase N-terminal domain"/>
    <property type="match status" value="1"/>
</dbReference>
<evidence type="ECO:0000256" key="15">
    <source>
        <dbReference type="ARBA" id="ARBA00023180"/>
    </source>
</evidence>
<dbReference type="Pfam" id="PF11838">
    <property type="entry name" value="ERAP1_C"/>
    <property type="match status" value="1"/>
</dbReference>
<keyword evidence="12" id="KW-1133">Transmembrane helix</keyword>
<dbReference type="Gene3D" id="2.60.40.1910">
    <property type="match status" value="1"/>
</dbReference>